<evidence type="ECO:0000256" key="2">
    <source>
        <dbReference type="ARBA" id="ARBA00022723"/>
    </source>
</evidence>
<dbReference type="InterPro" id="IPR012337">
    <property type="entry name" value="RNaseH-like_sf"/>
</dbReference>
<dbReference type="Pfam" id="PF13976">
    <property type="entry name" value="gag_pre-integrs"/>
    <property type="match status" value="1"/>
</dbReference>
<evidence type="ECO:0000256" key="5">
    <source>
        <dbReference type="SAM" id="MobiDB-lite"/>
    </source>
</evidence>
<dbReference type="Pfam" id="PF00665">
    <property type="entry name" value="rve"/>
    <property type="match status" value="1"/>
</dbReference>
<dbReference type="SUPFAM" id="SSF53098">
    <property type="entry name" value="Ribonuclease H-like"/>
    <property type="match status" value="1"/>
</dbReference>
<dbReference type="PROSITE" id="PS50994">
    <property type="entry name" value="INTEGRASE"/>
    <property type="match status" value="1"/>
</dbReference>
<keyword evidence="3" id="KW-0378">Hydrolase</keyword>
<organism evidence="7">
    <name type="scientific">Tanacetum cinerariifolium</name>
    <name type="common">Dalmatian daisy</name>
    <name type="synonym">Chrysanthemum cinerariifolium</name>
    <dbReference type="NCBI Taxonomy" id="118510"/>
    <lineage>
        <taxon>Eukaryota</taxon>
        <taxon>Viridiplantae</taxon>
        <taxon>Streptophyta</taxon>
        <taxon>Embryophyta</taxon>
        <taxon>Tracheophyta</taxon>
        <taxon>Spermatophyta</taxon>
        <taxon>Magnoliopsida</taxon>
        <taxon>eudicotyledons</taxon>
        <taxon>Gunneridae</taxon>
        <taxon>Pentapetalae</taxon>
        <taxon>asterids</taxon>
        <taxon>campanulids</taxon>
        <taxon>Asterales</taxon>
        <taxon>Asteraceae</taxon>
        <taxon>Asteroideae</taxon>
        <taxon>Anthemideae</taxon>
        <taxon>Anthemidinae</taxon>
        <taxon>Tanacetum</taxon>
    </lineage>
</organism>
<evidence type="ECO:0000256" key="1">
    <source>
        <dbReference type="ARBA" id="ARBA00022670"/>
    </source>
</evidence>
<dbReference type="PANTHER" id="PTHR42648:SF27">
    <property type="entry name" value="RNA-DIRECTED DNA POLYMERASE"/>
    <property type="match status" value="1"/>
</dbReference>
<gene>
    <name evidence="7" type="ORF">Tci_010179</name>
</gene>
<dbReference type="GO" id="GO:0006508">
    <property type="term" value="P:proteolysis"/>
    <property type="evidence" value="ECO:0007669"/>
    <property type="project" value="UniProtKB-KW"/>
</dbReference>
<dbReference type="Pfam" id="PF22936">
    <property type="entry name" value="Pol_BBD"/>
    <property type="match status" value="1"/>
</dbReference>
<dbReference type="EMBL" id="BKCJ010001023">
    <property type="protein sequence ID" value="GEU38201.1"/>
    <property type="molecule type" value="Genomic_DNA"/>
</dbReference>
<feature type="region of interest" description="Disordered" evidence="5">
    <location>
        <begin position="1"/>
        <end position="78"/>
    </location>
</feature>
<feature type="coiled-coil region" evidence="4">
    <location>
        <begin position="969"/>
        <end position="1017"/>
    </location>
</feature>
<sequence>MLKLHEQTLPKNNAPALHAIRAGKVQKGNKHKKSQSQMAARGQNHGKGKNKQAYAPKPKIPPSPKREDPAKDSETGHWKRNCPQYLAELLKKKKNAVSGAGGSGIFVIELNTILNRSWIYDTGCGTHICNTTQGLRASRKLKPGALSLYVGNGQREAVEAIGTFHLCLLSGLEIILNNCHYAPSVTIEVIFVSRFAIPRDGIFEIDLSNSYTNESSIYDVSNKRAKLDLDSALLWHCRLGPISKKRIEKLQHDGLLDSFDLRDFEKRVSCMSGKMARKPYTHQVEKAKDLLGLIHTDVCGLFKIMSRQGASYFITFTDYFSRYGYVYLLKHKHEVFETFKVFQKEVENQLGKTIKSLRSDRGSKYMSQEFLDNLKDYRIIAHHTPPYTPQHNGDYALETAARILNMVSTKKVEKAPYEVWHGKAPKLSYLKVYGCEALVKRDTLTKPDRLEPRSIECIFIGYPKETMGYSFYYPPESKVLVARNAEFLNNSLINQEESGSLEDLEIIQEEYTHPSIYTSLSHEEDDLEIDEPQSDIVPIRRSTRTRHAPDRMCLYIDAEEHELGDLGERANYKAALLNPESENWLNAMNVEIQSMKDNKVWVLVELPPNGKTVCSNCTDIRDIRILIAIATYYDYEIWQMDVKTAFVNGYLSEEVYMKQPEGFVNPKYLNRVCKLKRSVSGLKQASRCFAMKDLGEAVYILGIKIYRDRSRRLIGLCQSSYIEKILKRFCMENSKRESIPMQEKLKLSKSQGASTPAELKHMQNVPYASAVGSIMYDVRCTRSDVAFAQNKSATQSIFATSSAEVEYIAAFDASKEAVWVRKFISGLGVVPPIEEPINTITGQLGIALAVIGVASWAVSGMLSHNQKKDNHHPIKKNNNMLFNFLKHFNVLPHHKRQQTVVSYDDAATCIAFQKAIDEVQQHGEEMLKQNMKLKEEKRKVKKNLFMSLSDSLKQNHALLISNKVYRDLLDEYRKKEKDLSGRCEEMSNALQWRESELNAKQNDLKDALAENHDLRGEYEFEQID</sequence>
<dbReference type="AlphaFoldDB" id="A0A6L2JMB8"/>
<dbReference type="InterPro" id="IPR054722">
    <property type="entry name" value="PolX-like_BBD"/>
</dbReference>
<dbReference type="GO" id="GO:0003676">
    <property type="term" value="F:nucleic acid binding"/>
    <property type="evidence" value="ECO:0007669"/>
    <property type="project" value="InterPro"/>
</dbReference>
<evidence type="ECO:0000256" key="3">
    <source>
        <dbReference type="ARBA" id="ARBA00022801"/>
    </source>
</evidence>
<dbReference type="GO" id="GO:0046872">
    <property type="term" value="F:metal ion binding"/>
    <property type="evidence" value="ECO:0007669"/>
    <property type="project" value="UniProtKB-KW"/>
</dbReference>
<dbReference type="Pfam" id="PF25597">
    <property type="entry name" value="SH3_retrovirus"/>
    <property type="match status" value="1"/>
</dbReference>
<dbReference type="InterPro" id="IPR013103">
    <property type="entry name" value="RVT_2"/>
</dbReference>
<feature type="compositionally biased region" description="Basic and acidic residues" evidence="5">
    <location>
        <begin position="64"/>
        <end position="77"/>
    </location>
</feature>
<keyword evidence="4" id="KW-0175">Coiled coil</keyword>
<dbReference type="Pfam" id="PF07727">
    <property type="entry name" value="RVT_2"/>
    <property type="match status" value="1"/>
</dbReference>
<name>A0A6L2JMB8_TANCI</name>
<evidence type="ECO:0000313" key="7">
    <source>
        <dbReference type="EMBL" id="GEU38201.1"/>
    </source>
</evidence>
<reference evidence="7" key="1">
    <citation type="journal article" date="2019" name="Sci. Rep.">
        <title>Draft genome of Tanacetum cinerariifolium, the natural source of mosquito coil.</title>
        <authorList>
            <person name="Yamashiro T."/>
            <person name="Shiraishi A."/>
            <person name="Satake H."/>
            <person name="Nakayama K."/>
        </authorList>
    </citation>
    <scope>NUCLEOTIDE SEQUENCE</scope>
</reference>
<dbReference type="GO" id="GO:0008233">
    <property type="term" value="F:peptidase activity"/>
    <property type="evidence" value="ECO:0007669"/>
    <property type="project" value="UniProtKB-KW"/>
</dbReference>
<dbReference type="InterPro" id="IPR025724">
    <property type="entry name" value="GAG-pre-integrase_dom"/>
</dbReference>
<protein>
    <submittedName>
        <fullName evidence="7">Retrotransposon protein, putative, Ty1-copia subclass</fullName>
    </submittedName>
</protein>
<evidence type="ECO:0000259" key="6">
    <source>
        <dbReference type="PROSITE" id="PS50994"/>
    </source>
</evidence>
<comment type="caution">
    <text evidence="7">The sequence shown here is derived from an EMBL/GenBank/DDBJ whole genome shotgun (WGS) entry which is preliminary data.</text>
</comment>
<keyword evidence="1" id="KW-0645">Protease</keyword>
<dbReference type="InterPro" id="IPR057670">
    <property type="entry name" value="SH3_retrovirus"/>
</dbReference>
<feature type="coiled-coil region" evidence="4">
    <location>
        <begin position="916"/>
        <end position="943"/>
    </location>
</feature>
<feature type="domain" description="Integrase catalytic" evidence="6">
    <location>
        <begin position="275"/>
        <end position="393"/>
    </location>
</feature>
<dbReference type="GO" id="GO:0015074">
    <property type="term" value="P:DNA integration"/>
    <property type="evidence" value="ECO:0007669"/>
    <property type="project" value="InterPro"/>
</dbReference>
<dbReference type="InterPro" id="IPR039537">
    <property type="entry name" value="Retrotran_Ty1/copia-like"/>
</dbReference>
<dbReference type="InterPro" id="IPR036397">
    <property type="entry name" value="RNaseH_sf"/>
</dbReference>
<proteinExistence type="predicted"/>
<evidence type="ECO:0000256" key="4">
    <source>
        <dbReference type="SAM" id="Coils"/>
    </source>
</evidence>
<dbReference type="InterPro" id="IPR001584">
    <property type="entry name" value="Integrase_cat-core"/>
</dbReference>
<dbReference type="PANTHER" id="PTHR42648">
    <property type="entry name" value="TRANSPOSASE, PUTATIVE-RELATED"/>
    <property type="match status" value="1"/>
</dbReference>
<dbReference type="Gene3D" id="3.30.420.10">
    <property type="entry name" value="Ribonuclease H-like superfamily/Ribonuclease H"/>
    <property type="match status" value="1"/>
</dbReference>
<keyword evidence="2" id="KW-0479">Metal-binding</keyword>
<accession>A0A6L2JMB8</accession>